<gene>
    <name evidence="2" type="ORF">EHV15_34940</name>
</gene>
<protein>
    <submittedName>
        <fullName evidence="2">Uncharacterized protein</fullName>
    </submittedName>
</protein>
<accession>A0A3P3T9W5</accession>
<evidence type="ECO:0000313" key="2">
    <source>
        <dbReference type="EMBL" id="RRJ54790.1"/>
    </source>
</evidence>
<dbReference type="Proteomes" id="UP000267017">
    <property type="component" value="Unassembled WGS sequence"/>
</dbReference>
<organism evidence="2 3">
    <name type="scientific">Paenibacillus oralis</name>
    <dbReference type="NCBI Taxonomy" id="2490856"/>
    <lineage>
        <taxon>Bacteria</taxon>
        <taxon>Bacillati</taxon>
        <taxon>Bacillota</taxon>
        <taxon>Bacilli</taxon>
        <taxon>Bacillales</taxon>
        <taxon>Paenibacillaceae</taxon>
        <taxon>Paenibacillus</taxon>
    </lineage>
</organism>
<comment type="caution">
    <text evidence="2">The sequence shown here is derived from an EMBL/GenBank/DDBJ whole genome shotgun (WGS) entry which is preliminary data.</text>
</comment>
<reference evidence="2 3" key="1">
    <citation type="submission" date="2018-11" db="EMBL/GenBank/DDBJ databases">
        <title>Genome sequencing of Paenibacillus sp. KCOM 3021 (= ChDC PVNT-B20).</title>
        <authorList>
            <person name="Kook J.-K."/>
            <person name="Park S.-N."/>
            <person name="Lim Y.K."/>
        </authorList>
    </citation>
    <scope>NUCLEOTIDE SEQUENCE [LARGE SCALE GENOMIC DNA]</scope>
    <source>
        <strain evidence="2 3">KCOM 3021</strain>
    </source>
</reference>
<feature type="region of interest" description="Disordered" evidence="1">
    <location>
        <begin position="95"/>
        <end position="145"/>
    </location>
</feature>
<dbReference type="RefSeq" id="WP_128635874.1">
    <property type="nucleotide sequence ID" value="NZ_RRCN01000002.1"/>
</dbReference>
<sequence length="187" mass="21408">MNGYYEKFKVMDSEDKKEFILFFRERYGVSALSDYFSVSKGAIYQWYNTLGIPKPKKRTYFRDTTMPDIGDPDSFMKEFRSKSLDEVKVALKLLDTPKRNTGSQTTSENQSQNDNSDPVLQNGGPSTKQDSSVDTHPEDVHTNNLSVSLAGSMSYSELSKKLETLFSLLSSSKDRKYFVELRIRESE</sequence>
<dbReference type="AlphaFoldDB" id="A0A3P3T9W5"/>
<dbReference type="EMBL" id="RRCN01000002">
    <property type="protein sequence ID" value="RRJ54790.1"/>
    <property type="molecule type" value="Genomic_DNA"/>
</dbReference>
<proteinExistence type="predicted"/>
<name>A0A3P3T9W5_9BACL</name>
<evidence type="ECO:0000313" key="3">
    <source>
        <dbReference type="Proteomes" id="UP000267017"/>
    </source>
</evidence>
<evidence type="ECO:0000256" key="1">
    <source>
        <dbReference type="SAM" id="MobiDB-lite"/>
    </source>
</evidence>
<feature type="compositionally biased region" description="Basic and acidic residues" evidence="1">
    <location>
        <begin position="131"/>
        <end position="141"/>
    </location>
</feature>
<feature type="compositionally biased region" description="Polar residues" evidence="1">
    <location>
        <begin position="99"/>
        <end position="130"/>
    </location>
</feature>
<keyword evidence="3" id="KW-1185">Reference proteome</keyword>